<proteinExistence type="predicted"/>
<dbReference type="AlphaFoldDB" id="A0A1C4Z6F4"/>
<evidence type="ECO:0000313" key="1">
    <source>
        <dbReference type="EMBL" id="SCF28612.1"/>
    </source>
</evidence>
<gene>
    <name evidence="1" type="ORF">GA0074696_4096</name>
</gene>
<sequence>MTFDGSAAFIGRLSRWCREQADELRDVLEQAYDGTAAPHSPATLDHRRVLTWPRNQDRHQLWSRAGVGVMHMAVRVADHLRTLGLALEQPDAAPIYTHATIARAAVESAGFQAYLLDASVTPKERFARAMARLLEDGDAARRAAMQVPAMPAMPAPGPAMTAEYQKLCDDMARAMIEIVEGKRGPKAVVVEPGTEPMPILVQASTVVQTAFARLPAVYALLSGTTHAMPWRLADNAQISARYGVWAPDPIDLGASVVAALAAGLLTAEVHSGYRSVDTGARLFELRRRYKAADDALRRFGLRRLGTSHGIPLRARRFDGGQR</sequence>
<dbReference type="RefSeq" id="WP_088962565.1">
    <property type="nucleotide sequence ID" value="NZ_LT607410.1"/>
</dbReference>
<evidence type="ECO:0000313" key="2">
    <source>
        <dbReference type="Proteomes" id="UP000198228"/>
    </source>
</evidence>
<organism evidence="1 2">
    <name type="scientific">Micromonospora purpureochromogenes</name>
    <dbReference type="NCBI Taxonomy" id="47872"/>
    <lineage>
        <taxon>Bacteria</taxon>
        <taxon>Bacillati</taxon>
        <taxon>Actinomycetota</taxon>
        <taxon>Actinomycetes</taxon>
        <taxon>Micromonosporales</taxon>
        <taxon>Micromonosporaceae</taxon>
        <taxon>Micromonospora</taxon>
    </lineage>
</organism>
<accession>A0A1C4Z6F4</accession>
<dbReference type="EMBL" id="LT607410">
    <property type="protein sequence ID" value="SCF28612.1"/>
    <property type="molecule type" value="Genomic_DNA"/>
</dbReference>
<dbReference type="Proteomes" id="UP000198228">
    <property type="component" value="Chromosome I"/>
</dbReference>
<name>A0A1C4Z6F4_9ACTN</name>
<protein>
    <submittedName>
        <fullName evidence="1">Uncharacterized protein</fullName>
    </submittedName>
</protein>
<reference evidence="1 2" key="1">
    <citation type="submission" date="2016-06" db="EMBL/GenBank/DDBJ databases">
        <authorList>
            <person name="Kjaerup R.B."/>
            <person name="Dalgaard T.S."/>
            <person name="Juul-Madsen H.R."/>
        </authorList>
    </citation>
    <scope>NUCLEOTIDE SEQUENCE [LARGE SCALE GENOMIC DNA]</scope>
    <source>
        <strain evidence="1 2">DSM 43821</strain>
    </source>
</reference>